<dbReference type="Gene3D" id="3.40.630.10">
    <property type="entry name" value="Zn peptidases"/>
    <property type="match status" value="1"/>
</dbReference>
<dbReference type="InterPro" id="IPR007484">
    <property type="entry name" value="Peptidase_M28"/>
</dbReference>
<dbReference type="InterPro" id="IPR007365">
    <property type="entry name" value="TFR-like_dimer_dom"/>
</dbReference>
<evidence type="ECO:0000313" key="7">
    <source>
        <dbReference type="Proteomes" id="UP000504636"/>
    </source>
</evidence>
<feature type="signal peptide" evidence="2">
    <location>
        <begin position="1"/>
        <end position="15"/>
    </location>
</feature>
<dbReference type="Gene3D" id="1.20.930.40">
    <property type="entry name" value="Transferrin receptor-like, dimerisation domain"/>
    <property type="match status" value="1"/>
</dbReference>
<evidence type="ECO:0000259" key="4">
    <source>
        <dbReference type="Pfam" id="PF04253"/>
    </source>
</evidence>
<evidence type="ECO:0000259" key="5">
    <source>
        <dbReference type="Pfam" id="PF04389"/>
    </source>
</evidence>
<evidence type="ECO:0000256" key="2">
    <source>
        <dbReference type="SAM" id="SignalP"/>
    </source>
</evidence>
<dbReference type="SUPFAM" id="SSF52025">
    <property type="entry name" value="PA domain"/>
    <property type="match status" value="1"/>
</dbReference>
<dbReference type="CDD" id="cd08022">
    <property type="entry name" value="M28_PSMA_like"/>
    <property type="match status" value="1"/>
</dbReference>
<evidence type="ECO:0000313" key="8">
    <source>
        <dbReference type="RefSeq" id="XP_033573169.1"/>
    </source>
</evidence>
<dbReference type="RefSeq" id="XP_033573169.1">
    <property type="nucleotide sequence ID" value="XM_033718090.1"/>
</dbReference>
<reference evidence="6 8" key="1">
    <citation type="journal article" date="2020" name="Stud. Mycol.">
        <title>101 Dothideomycetes genomes: a test case for predicting lifestyles and emergence of pathogens.</title>
        <authorList>
            <person name="Haridas S."/>
            <person name="Albert R."/>
            <person name="Binder M."/>
            <person name="Bloem J."/>
            <person name="Labutti K."/>
            <person name="Salamov A."/>
            <person name="Andreopoulos B."/>
            <person name="Baker S."/>
            <person name="Barry K."/>
            <person name="Bills G."/>
            <person name="Bluhm B."/>
            <person name="Cannon C."/>
            <person name="Castanera R."/>
            <person name="Culley D."/>
            <person name="Daum C."/>
            <person name="Ezra D."/>
            <person name="Gonzalez J."/>
            <person name="Henrissat B."/>
            <person name="Kuo A."/>
            <person name="Liang C."/>
            <person name="Lipzen A."/>
            <person name="Lutzoni F."/>
            <person name="Magnuson J."/>
            <person name="Mondo S."/>
            <person name="Nolan M."/>
            <person name="Ohm R."/>
            <person name="Pangilinan J."/>
            <person name="Park H.-J."/>
            <person name="Ramirez L."/>
            <person name="Alfaro M."/>
            <person name="Sun H."/>
            <person name="Tritt A."/>
            <person name="Yoshinaga Y."/>
            <person name="Zwiers L.-H."/>
            <person name="Turgeon B."/>
            <person name="Goodwin S."/>
            <person name="Spatafora J."/>
            <person name="Crous P."/>
            <person name="Grigoriev I."/>
        </authorList>
    </citation>
    <scope>NUCLEOTIDE SEQUENCE</scope>
    <source>
        <strain evidence="6 8">CBS 304.34</strain>
    </source>
</reference>
<protein>
    <submittedName>
        <fullName evidence="6 8">N-acetylated-alpha-linked acidic dipeptidase-like protein 2</fullName>
    </submittedName>
</protein>
<dbReference type="InterPro" id="IPR036757">
    <property type="entry name" value="TFR-like_dimer_dom_sf"/>
</dbReference>
<evidence type="ECO:0000256" key="1">
    <source>
        <dbReference type="ARBA" id="ARBA00005634"/>
    </source>
</evidence>
<dbReference type="PANTHER" id="PTHR10404">
    <property type="entry name" value="N-ACETYLATED-ALPHA-LINKED ACIDIC DIPEPTIDASE"/>
    <property type="match status" value="1"/>
</dbReference>
<feature type="chain" id="PRO_5044629023" evidence="2">
    <location>
        <begin position="16"/>
        <end position="711"/>
    </location>
</feature>
<name>A0A6A6YDN4_9PEZI</name>
<dbReference type="Pfam" id="PF04253">
    <property type="entry name" value="TFR_dimer"/>
    <property type="match status" value="1"/>
</dbReference>
<dbReference type="Pfam" id="PF04389">
    <property type="entry name" value="Peptidase_M28"/>
    <property type="match status" value="1"/>
</dbReference>
<proteinExistence type="inferred from homology"/>
<dbReference type="SUPFAM" id="SSF53187">
    <property type="entry name" value="Zn-dependent exopeptidases"/>
    <property type="match status" value="1"/>
</dbReference>
<comment type="similarity">
    <text evidence="1">Belongs to the peptidase M28 family. M28B subfamily.</text>
</comment>
<dbReference type="InterPro" id="IPR046450">
    <property type="entry name" value="PA_dom_sf"/>
</dbReference>
<gene>
    <name evidence="6 8" type="ORF">BDZ99DRAFT_448918</name>
</gene>
<feature type="domain" description="PA" evidence="3">
    <location>
        <begin position="160"/>
        <end position="243"/>
    </location>
</feature>
<dbReference type="SUPFAM" id="SSF47672">
    <property type="entry name" value="Transferrin receptor-like dimerisation domain"/>
    <property type="match status" value="1"/>
</dbReference>
<dbReference type="Proteomes" id="UP000504636">
    <property type="component" value="Unplaced"/>
</dbReference>
<dbReference type="PANTHER" id="PTHR10404:SF46">
    <property type="entry name" value="VACUOLAR PROTEIN SORTING-ASSOCIATED PROTEIN 70"/>
    <property type="match status" value="1"/>
</dbReference>
<sequence>MKLSLILISAVGVHASLRERDFGQAHNHKKYVKRQDVVPFPPVLDTNEQLLVNSFDNATIATWEYYYSHGAHLAGTNKTQAQWTADRWAEFGFTSSLAEYYVFLDYPIGQSLRLDYSNGTSHDASLEEEVLAVDDTTSYPNRIPVFNGYSFSGNATAEYVYVGRGQEVDFVRLEELGVELEGKIALTKYGGPFRGLKVKNAQNHGMIGAIIFTDPDGDGNITEANGYKAYPDGPARNPTSVQRGTVEFLSTYAGDPTTPGYPSKFDSPRSDRFVVTPHIPSIPISWLDAQPILQALDGHGFTGEEVNRTGWVGAIGNVTYSTGPAPGTTLFLENELEEKYTYIWNAIGIINGTNEDEVVIVGNHRDAWIVGGAGDPNSGSAVIVELSKAFGKLLATGWKPARTIILASWDGEEYGTVGSTEWVEEYVPWLTEAAVTNINVDIATSGPYPYIDATPDLHAIATTIMKKIIYPVKGVTNRTFYDVWYDFNDGEFGVLGSGSDFATFLHKGISAIDFGAGGGPEDPIWHYHSNFDSYHWMSTLGDPGFVTHKSIGQFLALLLYHLVNDDVLPLNPADYTPALEEYFSDLNDTVISANSTVDLTELSDAIATFKNYSSQFEQLRAFAISSSDSDLIKVTNTKAKDFSRGFVSQGGLPEREFYQHLIFAPGIDTGYAPVTFPAVTEAVEAGDLELAQKWVGKTAKAVLVAADILKT</sequence>
<dbReference type="CDD" id="cd02121">
    <property type="entry name" value="PA_GCPII_like"/>
    <property type="match status" value="1"/>
</dbReference>
<reference evidence="8" key="3">
    <citation type="submission" date="2025-04" db="UniProtKB">
        <authorList>
            <consortium name="RefSeq"/>
        </authorList>
    </citation>
    <scope>IDENTIFICATION</scope>
    <source>
        <strain evidence="8">CBS 304.34</strain>
    </source>
</reference>
<feature type="domain" description="Transferrin receptor-like dimerisation" evidence="4">
    <location>
        <begin position="597"/>
        <end position="710"/>
    </location>
</feature>
<dbReference type="InterPro" id="IPR039373">
    <property type="entry name" value="Peptidase_M28B"/>
</dbReference>
<feature type="domain" description="Peptidase M28" evidence="5">
    <location>
        <begin position="345"/>
        <end position="535"/>
    </location>
</feature>
<organism evidence="6">
    <name type="scientific">Mytilinidion resinicola</name>
    <dbReference type="NCBI Taxonomy" id="574789"/>
    <lineage>
        <taxon>Eukaryota</taxon>
        <taxon>Fungi</taxon>
        <taxon>Dikarya</taxon>
        <taxon>Ascomycota</taxon>
        <taxon>Pezizomycotina</taxon>
        <taxon>Dothideomycetes</taxon>
        <taxon>Pleosporomycetidae</taxon>
        <taxon>Mytilinidiales</taxon>
        <taxon>Mytilinidiaceae</taxon>
        <taxon>Mytilinidion</taxon>
    </lineage>
</organism>
<dbReference type="Gene3D" id="3.50.30.30">
    <property type="match status" value="1"/>
</dbReference>
<dbReference type="AlphaFoldDB" id="A0A6A6YDN4"/>
<reference evidence="8" key="2">
    <citation type="submission" date="2020-04" db="EMBL/GenBank/DDBJ databases">
        <authorList>
            <consortium name="NCBI Genome Project"/>
        </authorList>
    </citation>
    <scope>NUCLEOTIDE SEQUENCE</scope>
    <source>
        <strain evidence="8">CBS 304.34</strain>
    </source>
</reference>
<accession>A0A6A6YDN4</accession>
<keyword evidence="7" id="KW-1185">Reference proteome</keyword>
<dbReference type="FunFam" id="3.40.630.10:FF:000101">
    <property type="entry name" value="N-acetylated alpha-linked acidic dipeptidase like 1"/>
    <property type="match status" value="1"/>
</dbReference>
<dbReference type="InterPro" id="IPR003137">
    <property type="entry name" value="PA_domain"/>
</dbReference>
<keyword evidence="2" id="KW-0732">Signal</keyword>
<dbReference type="FunFam" id="3.50.30.30:FF:000008">
    <property type="entry name" value="Glutamate carboxypeptidase 2"/>
    <property type="match status" value="1"/>
</dbReference>
<dbReference type="EMBL" id="MU003707">
    <property type="protein sequence ID" value="KAF2806205.1"/>
    <property type="molecule type" value="Genomic_DNA"/>
</dbReference>
<dbReference type="GeneID" id="54458983"/>
<dbReference type="Pfam" id="PF02225">
    <property type="entry name" value="PA"/>
    <property type="match status" value="1"/>
</dbReference>
<dbReference type="GO" id="GO:0004180">
    <property type="term" value="F:carboxypeptidase activity"/>
    <property type="evidence" value="ECO:0007669"/>
    <property type="project" value="TreeGrafter"/>
</dbReference>
<dbReference type="OrthoDB" id="5841748at2759"/>
<evidence type="ECO:0000313" key="6">
    <source>
        <dbReference type="EMBL" id="KAF2806205.1"/>
    </source>
</evidence>
<evidence type="ECO:0000259" key="3">
    <source>
        <dbReference type="Pfam" id="PF02225"/>
    </source>
</evidence>